<dbReference type="PATRIC" id="fig|742817.3.peg.341"/>
<dbReference type="Proteomes" id="UP000004892">
    <property type="component" value="Unassembled WGS sequence"/>
</dbReference>
<dbReference type="eggNOG" id="COG2608">
    <property type="taxonomic scope" value="Bacteria"/>
</dbReference>
<dbReference type="EMBL" id="ADMC01000002">
    <property type="protein sequence ID" value="EHP50994.1"/>
    <property type="molecule type" value="Genomic_DNA"/>
</dbReference>
<protein>
    <recommendedName>
        <fullName evidence="2">HMA domain-containing protein</fullName>
    </recommendedName>
</protein>
<dbReference type="HOGENOM" id="CLU_1072986_0_0_10"/>
<gene>
    <name evidence="3" type="ORF">HMPREF9449_00321</name>
</gene>
<dbReference type="SUPFAM" id="SSF55008">
    <property type="entry name" value="HMA, heavy metal-associated domain"/>
    <property type="match status" value="3"/>
</dbReference>
<dbReference type="STRING" id="742817.HMPREF9449_00321"/>
<evidence type="ECO:0000313" key="3">
    <source>
        <dbReference type="EMBL" id="EHP50994.1"/>
    </source>
</evidence>
<name>H1DDI5_9BACT</name>
<sequence>MLAVLLMGTVSCMAKEIKTVVFKTSPEMHCANCEERIKSNLRFEKGVKDIQTNLEDKTVTIKYDAAKTTVEQLIAGFKKIDYVATVYEGGSSVSGENSSKSTGSCCEKPVEGVATVCFKAAQMGCGGCVAKVQNNMKTEAGVKNIVCDLPTKSVKIEYDPAVTDVEKLKAGFQKFEYVVTQYYPEENMAYVFFEANQMNCGSCARKVKEKIGAEPGVKEVTVCLSTKVVCIAYDSKISSVEKLTEGFKKFNYDVTECYK</sequence>
<dbReference type="Gene3D" id="3.30.70.100">
    <property type="match status" value="3"/>
</dbReference>
<evidence type="ECO:0000259" key="2">
    <source>
        <dbReference type="PROSITE" id="PS50846"/>
    </source>
</evidence>
<keyword evidence="4" id="KW-1185">Reference proteome</keyword>
<dbReference type="PROSITE" id="PS50846">
    <property type="entry name" value="HMA_2"/>
    <property type="match status" value="3"/>
</dbReference>
<dbReference type="Pfam" id="PF00403">
    <property type="entry name" value="HMA"/>
    <property type="match status" value="3"/>
</dbReference>
<feature type="domain" description="HMA" evidence="2">
    <location>
        <begin position="17"/>
        <end position="85"/>
    </location>
</feature>
<keyword evidence="1" id="KW-0479">Metal-binding</keyword>
<feature type="domain" description="HMA" evidence="2">
    <location>
        <begin position="114"/>
        <end position="180"/>
    </location>
</feature>
<evidence type="ECO:0000256" key="1">
    <source>
        <dbReference type="ARBA" id="ARBA00022723"/>
    </source>
</evidence>
<dbReference type="InterPro" id="IPR036163">
    <property type="entry name" value="HMA_dom_sf"/>
</dbReference>
<dbReference type="GO" id="GO:0046872">
    <property type="term" value="F:metal ion binding"/>
    <property type="evidence" value="ECO:0007669"/>
    <property type="project" value="UniProtKB-KW"/>
</dbReference>
<comment type="caution">
    <text evidence="3">The sequence shown here is derived from an EMBL/GenBank/DDBJ whole genome shotgun (WGS) entry which is preliminary data.</text>
</comment>
<dbReference type="AlphaFoldDB" id="H1DDI5"/>
<dbReference type="InterPro" id="IPR006121">
    <property type="entry name" value="HMA_dom"/>
</dbReference>
<organism evidence="3 4">
    <name type="scientific">Odoribacter laneus YIT 12061</name>
    <dbReference type="NCBI Taxonomy" id="742817"/>
    <lineage>
        <taxon>Bacteria</taxon>
        <taxon>Pseudomonadati</taxon>
        <taxon>Bacteroidota</taxon>
        <taxon>Bacteroidia</taxon>
        <taxon>Bacteroidales</taxon>
        <taxon>Odoribacteraceae</taxon>
        <taxon>Odoribacter</taxon>
    </lineage>
</organism>
<dbReference type="CDD" id="cd00371">
    <property type="entry name" value="HMA"/>
    <property type="match status" value="3"/>
</dbReference>
<evidence type="ECO:0000313" key="4">
    <source>
        <dbReference type="Proteomes" id="UP000004892"/>
    </source>
</evidence>
<reference evidence="3 4" key="1">
    <citation type="submission" date="2012-01" db="EMBL/GenBank/DDBJ databases">
        <title>The Genome Sequence of Odoribacter laneus YIT 12061.</title>
        <authorList>
            <consortium name="The Broad Institute Genome Sequencing Platform"/>
            <person name="Earl A."/>
            <person name="Ward D."/>
            <person name="Feldgarden M."/>
            <person name="Gevers D."/>
            <person name="Morotomi M."/>
            <person name="Young S.K."/>
            <person name="Zeng Q."/>
            <person name="Gargeya S."/>
            <person name="Fitzgerald M."/>
            <person name="Haas B."/>
            <person name="Abouelleil A."/>
            <person name="Alvarado L."/>
            <person name="Arachchi H.M."/>
            <person name="Berlin A."/>
            <person name="Chapman S.B."/>
            <person name="Gearin G."/>
            <person name="Goldberg J."/>
            <person name="Griggs A."/>
            <person name="Gujja S."/>
            <person name="Hansen M."/>
            <person name="Heiman D."/>
            <person name="Howarth C."/>
            <person name="Larimer J."/>
            <person name="Lui A."/>
            <person name="MacDonald P.J.P."/>
            <person name="McCowen C."/>
            <person name="Montmayeur A."/>
            <person name="Murphy C."/>
            <person name="Neiman D."/>
            <person name="Pearson M."/>
            <person name="Priest M."/>
            <person name="Roberts A."/>
            <person name="Saif S."/>
            <person name="Shea T."/>
            <person name="Sisk P."/>
            <person name="Stolte C."/>
            <person name="Sykes S."/>
            <person name="Wortman J."/>
            <person name="Nusbaum C."/>
            <person name="Birren B."/>
        </authorList>
    </citation>
    <scope>NUCLEOTIDE SEQUENCE [LARGE SCALE GENOMIC DNA]</scope>
    <source>
        <strain evidence="3 4">YIT 12061</strain>
    </source>
</reference>
<dbReference type="PANTHER" id="PTHR46594">
    <property type="entry name" value="P-TYPE CATION-TRANSPORTING ATPASE"/>
    <property type="match status" value="1"/>
</dbReference>
<accession>H1DDI5</accession>
<dbReference type="PANTHER" id="PTHR46594:SF4">
    <property type="entry name" value="P-TYPE CATION-TRANSPORTING ATPASE"/>
    <property type="match status" value="1"/>
</dbReference>
<proteinExistence type="predicted"/>
<feature type="domain" description="HMA" evidence="2">
    <location>
        <begin position="189"/>
        <end position="255"/>
    </location>
</feature>